<evidence type="ECO:0000313" key="10">
    <source>
        <dbReference type="Proteomes" id="UP000519004"/>
    </source>
</evidence>
<dbReference type="InterPro" id="IPR039425">
    <property type="entry name" value="RNA_pol_sigma-70-like"/>
</dbReference>
<dbReference type="NCBIfam" id="TIGR02937">
    <property type="entry name" value="sigma70-ECF"/>
    <property type="match status" value="1"/>
</dbReference>
<evidence type="ECO:0000256" key="6">
    <source>
        <dbReference type="RuleBase" id="RU000716"/>
    </source>
</evidence>
<dbReference type="PANTHER" id="PTHR43133">
    <property type="entry name" value="RNA POLYMERASE ECF-TYPE SIGMA FACTO"/>
    <property type="match status" value="1"/>
</dbReference>
<evidence type="ECO:0000256" key="1">
    <source>
        <dbReference type="ARBA" id="ARBA00010641"/>
    </source>
</evidence>
<dbReference type="AlphaFoldDB" id="A0A7W7XY70"/>
<dbReference type="Gene3D" id="1.10.10.10">
    <property type="entry name" value="Winged helix-like DNA-binding domain superfamily/Winged helix DNA-binding domain"/>
    <property type="match status" value="1"/>
</dbReference>
<dbReference type="PROSITE" id="PS01063">
    <property type="entry name" value="SIGMA70_ECF"/>
    <property type="match status" value="1"/>
</dbReference>
<evidence type="ECO:0000313" key="9">
    <source>
        <dbReference type="EMBL" id="MBB5014679.1"/>
    </source>
</evidence>
<proteinExistence type="inferred from homology"/>
<dbReference type="Gene3D" id="1.10.1740.10">
    <property type="match status" value="1"/>
</dbReference>
<evidence type="ECO:0000256" key="4">
    <source>
        <dbReference type="ARBA" id="ARBA00023125"/>
    </source>
</evidence>
<dbReference type="InterPro" id="IPR013324">
    <property type="entry name" value="RNA_pol_sigma_r3/r4-like"/>
</dbReference>
<keyword evidence="2 6" id="KW-0805">Transcription regulation</keyword>
<dbReference type="InterPro" id="IPR000838">
    <property type="entry name" value="RNA_pol_sigma70_ECF_CS"/>
</dbReference>
<feature type="domain" description="RNA polymerase sigma factor 70 region 4 type 2" evidence="8">
    <location>
        <begin position="130"/>
        <end position="179"/>
    </location>
</feature>
<dbReference type="GO" id="GO:0003677">
    <property type="term" value="F:DNA binding"/>
    <property type="evidence" value="ECO:0007669"/>
    <property type="project" value="UniProtKB-KW"/>
</dbReference>
<organism evidence="9 10">
    <name type="scientific">Rehaibacterium terrae</name>
    <dbReference type="NCBI Taxonomy" id="1341696"/>
    <lineage>
        <taxon>Bacteria</taxon>
        <taxon>Pseudomonadati</taxon>
        <taxon>Pseudomonadota</taxon>
        <taxon>Gammaproteobacteria</taxon>
        <taxon>Lysobacterales</taxon>
        <taxon>Lysobacteraceae</taxon>
        <taxon>Rehaibacterium</taxon>
    </lineage>
</organism>
<dbReference type="InterPro" id="IPR013325">
    <property type="entry name" value="RNA_pol_sigma_r2"/>
</dbReference>
<accession>A0A7W7XY70</accession>
<sequence>MNLPRMRPSDADSDDDQALVRRIGAGDRAACAALVDRYLSRIHAFAARVLGDPADAEEVAQDVFLRVWEHAARWRPQGARFSTWLYQVALNACRDRLRRRRELLPLDEGAAASPEQSPEWRMQEASVSARVRDAMSELPERQREALVLCHFHELPQAEAAVVLGVSVDALESLLARGRRGLRQRLLDERPHLTGDLP</sequence>
<dbReference type="RefSeq" id="WP_183947264.1">
    <property type="nucleotide sequence ID" value="NZ_JACHHX010000003.1"/>
</dbReference>
<dbReference type="Proteomes" id="UP000519004">
    <property type="component" value="Unassembled WGS sequence"/>
</dbReference>
<dbReference type="SUPFAM" id="SSF88659">
    <property type="entry name" value="Sigma3 and sigma4 domains of RNA polymerase sigma factors"/>
    <property type="match status" value="1"/>
</dbReference>
<dbReference type="Pfam" id="PF04542">
    <property type="entry name" value="Sigma70_r2"/>
    <property type="match status" value="1"/>
</dbReference>
<keyword evidence="3 6" id="KW-0731">Sigma factor</keyword>
<dbReference type="SUPFAM" id="SSF88946">
    <property type="entry name" value="Sigma2 domain of RNA polymerase sigma factors"/>
    <property type="match status" value="1"/>
</dbReference>
<evidence type="ECO:0000256" key="5">
    <source>
        <dbReference type="ARBA" id="ARBA00023163"/>
    </source>
</evidence>
<dbReference type="Pfam" id="PF08281">
    <property type="entry name" value="Sigma70_r4_2"/>
    <property type="match status" value="1"/>
</dbReference>
<dbReference type="CDD" id="cd06171">
    <property type="entry name" value="Sigma70_r4"/>
    <property type="match status" value="1"/>
</dbReference>
<dbReference type="PANTHER" id="PTHR43133:SF8">
    <property type="entry name" value="RNA POLYMERASE SIGMA FACTOR HI_1459-RELATED"/>
    <property type="match status" value="1"/>
</dbReference>
<keyword evidence="4 6" id="KW-0238">DNA-binding</keyword>
<dbReference type="GO" id="GO:0006352">
    <property type="term" value="P:DNA-templated transcription initiation"/>
    <property type="evidence" value="ECO:0007669"/>
    <property type="project" value="InterPro"/>
</dbReference>
<reference evidence="9 10" key="1">
    <citation type="submission" date="2020-08" db="EMBL/GenBank/DDBJ databases">
        <title>Genomic Encyclopedia of Type Strains, Phase IV (KMG-IV): sequencing the most valuable type-strain genomes for metagenomic binning, comparative biology and taxonomic classification.</title>
        <authorList>
            <person name="Goeker M."/>
        </authorList>
    </citation>
    <scope>NUCLEOTIDE SEQUENCE [LARGE SCALE GENOMIC DNA]</scope>
    <source>
        <strain evidence="9 10">DSM 25897</strain>
    </source>
</reference>
<dbReference type="GO" id="GO:0016987">
    <property type="term" value="F:sigma factor activity"/>
    <property type="evidence" value="ECO:0007669"/>
    <property type="project" value="UniProtKB-KW"/>
</dbReference>
<gene>
    <name evidence="9" type="ORF">HNQ58_000555</name>
</gene>
<dbReference type="EMBL" id="JACHHX010000003">
    <property type="protein sequence ID" value="MBB5014679.1"/>
    <property type="molecule type" value="Genomic_DNA"/>
</dbReference>
<evidence type="ECO:0000259" key="8">
    <source>
        <dbReference type="Pfam" id="PF08281"/>
    </source>
</evidence>
<feature type="domain" description="RNA polymerase sigma-70 region 2" evidence="7">
    <location>
        <begin position="34"/>
        <end position="101"/>
    </location>
</feature>
<name>A0A7W7XY70_9GAMM</name>
<dbReference type="InterPro" id="IPR014284">
    <property type="entry name" value="RNA_pol_sigma-70_dom"/>
</dbReference>
<comment type="caution">
    <text evidence="9">The sequence shown here is derived from an EMBL/GenBank/DDBJ whole genome shotgun (WGS) entry which is preliminary data.</text>
</comment>
<dbReference type="InterPro" id="IPR036388">
    <property type="entry name" value="WH-like_DNA-bd_sf"/>
</dbReference>
<keyword evidence="5 6" id="KW-0804">Transcription</keyword>
<evidence type="ECO:0000256" key="3">
    <source>
        <dbReference type="ARBA" id="ARBA00023082"/>
    </source>
</evidence>
<dbReference type="InterPro" id="IPR007627">
    <property type="entry name" value="RNA_pol_sigma70_r2"/>
</dbReference>
<dbReference type="InterPro" id="IPR013249">
    <property type="entry name" value="RNA_pol_sigma70_r4_t2"/>
</dbReference>
<dbReference type="NCBIfam" id="NF004113">
    <property type="entry name" value="PRK05602.1"/>
    <property type="match status" value="1"/>
</dbReference>
<evidence type="ECO:0000259" key="7">
    <source>
        <dbReference type="Pfam" id="PF04542"/>
    </source>
</evidence>
<comment type="similarity">
    <text evidence="1 6">Belongs to the sigma-70 factor family. ECF subfamily.</text>
</comment>
<keyword evidence="10" id="KW-1185">Reference proteome</keyword>
<evidence type="ECO:0000256" key="2">
    <source>
        <dbReference type="ARBA" id="ARBA00023015"/>
    </source>
</evidence>
<protein>
    <recommendedName>
        <fullName evidence="6">RNA polymerase sigma factor</fullName>
    </recommendedName>
</protein>